<dbReference type="InterPro" id="IPR008271">
    <property type="entry name" value="Ser/Thr_kinase_AS"/>
</dbReference>
<dbReference type="Pfam" id="PF07714">
    <property type="entry name" value="PK_Tyr_Ser-Thr"/>
    <property type="match status" value="1"/>
</dbReference>
<evidence type="ECO:0000259" key="9">
    <source>
        <dbReference type="PROSITE" id="PS50011"/>
    </source>
</evidence>
<dbReference type="PANTHER" id="PTHR44329">
    <property type="entry name" value="SERINE/THREONINE-PROTEIN KINASE TNNI3K-RELATED"/>
    <property type="match status" value="1"/>
</dbReference>
<evidence type="ECO:0000256" key="8">
    <source>
        <dbReference type="SAM" id="MobiDB-lite"/>
    </source>
</evidence>
<keyword evidence="11" id="KW-1185">Reference proteome</keyword>
<feature type="domain" description="Protein kinase" evidence="9">
    <location>
        <begin position="228"/>
        <end position="504"/>
    </location>
</feature>
<keyword evidence="3 6" id="KW-0547">Nucleotide-binding</keyword>
<dbReference type="PROSITE" id="PS00107">
    <property type="entry name" value="PROTEIN_KINASE_ATP"/>
    <property type="match status" value="1"/>
</dbReference>
<dbReference type="EMBL" id="BSDZ01000079">
    <property type="protein sequence ID" value="GLI68082.1"/>
    <property type="molecule type" value="Genomic_DNA"/>
</dbReference>
<evidence type="ECO:0000256" key="4">
    <source>
        <dbReference type="ARBA" id="ARBA00022777"/>
    </source>
</evidence>
<dbReference type="Gene3D" id="1.10.510.10">
    <property type="entry name" value="Transferase(Phosphotransferase) domain 1"/>
    <property type="match status" value="1"/>
</dbReference>
<keyword evidence="5 6" id="KW-0067">ATP-binding</keyword>
<dbReference type="CDD" id="cd13999">
    <property type="entry name" value="STKc_MAP3K-like"/>
    <property type="match status" value="1"/>
</dbReference>
<feature type="coiled-coil region" evidence="7">
    <location>
        <begin position="53"/>
        <end position="80"/>
    </location>
</feature>
<protein>
    <recommendedName>
        <fullName evidence="9">Protein kinase domain-containing protein</fullName>
    </recommendedName>
</protein>
<keyword evidence="1" id="KW-0723">Serine/threonine-protein kinase</keyword>
<evidence type="ECO:0000313" key="10">
    <source>
        <dbReference type="EMBL" id="GLI68082.1"/>
    </source>
</evidence>
<evidence type="ECO:0000313" key="11">
    <source>
        <dbReference type="Proteomes" id="UP001165090"/>
    </source>
</evidence>
<feature type="region of interest" description="Disordered" evidence="8">
    <location>
        <begin position="171"/>
        <end position="202"/>
    </location>
</feature>
<dbReference type="InterPro" id="IPR001245">
    <property type="entry name" value="Ser-Thr/Tyr_kinase_cat_dom"/>
</dbReference>
<organism evidence="10 11">
    <name type="scientific">Volvox africanus</name>
    <dbReference type="NCBI Taxonomy" id="51714"/>
    <lineage>
        <taxon>Eukaryota</taxon>
        <taxon>Viridiplantae</taxon>
        <taxon>Chlorophyta</taxon>
        <taxon>core chlorophytes</taxon>
        <taxon>Chlorophyceae</taxon>
        <taxon>CS clade</taxon>
        <taxon>Chlamydomonadales</taxon>
        <taxon>Volvocaceae</taxon>
        <taxon>Volvox</taxon>
    </lineage>
</organism>
<name>A0ABQ5SDT2_9CHLO</name>
<comment type="caution">
    <text evidence="10">The sequence shown here is derived from an EMBL/GenBank/DDBJ whole genome shotgun (WGS) entry which is preliminary data.</text>
</comment>
<keyword evidence="4" id="KW-0418">Kinase</keyword>
<dbReference type="PANTHER" id="PTHR44329:SF261">
    <property type="entry name" value="ZINC FINGER CONTAINING PROTEIN KINASE-RELATED"/>
    <property type="match status" value="1"/>
</dbReference>
<evidence type="ECO:0000256" key="5">
    <source>
        <dbReference type="ARBA" id="ARBA00022840"/>
    </source>
</evidence>
<evidence type="ECO:0000256" key="1">
    <source>
        <dbReference type="ARBA" id="ARBA00022527"/>
    </source>
</evidence>
<keyword evidence="2" id="KW-0808">Transferase</keyword>
<dbReference type="InterPro" id="IPR000719">
    <property type="entry name" value="Prot_kinase_dom"/>
</dbReference>
<feature type="binding site" evidence="6">
    <location>
        <position position="255"/>
    </location>
    <ligand>
        <name>ATP</name>
        <dbReference type="ChEBI" id="CHEBI:30616"/>
    </ligand>
</feature>
<keyword evidence="7" id="KW-0175">Coiled coil</keyword>
<dbReference type="Gene3D" id="3.30.200.20">
    <property type="entry name" value="Phosphorylase Kinase, domain 1"/>
    <property type="match status" value="1"/>
</dbReference>
<reference evidence="10 11" key="1">
    <citation type="journal article" date="2023" name="IScience">
        <title>Expanded male sex-determining region conserved during the evolution of homothallism in the green alga Volvox.</title>
        <authorList>
            <person name="Yamamoto K."/>
            <person name="Matsuzaki R."/>
            <person name="Mahakham W."/>
            <person name="Heman W."/>
            <person name="Sekimoto H."/>
            <person name="Kawachi M."/>
            <person name="Minakuchi Y."/>
            <person name="Toyoda A."/>
            <person name="Nozaki H."/>
        </authorList>
    </citation>
    <scope>NUCLEOTIDE SEQUENCE [LARGE SCALE GENOMIC DNA]</scope>
    <source>
        <strain evidence="10 11">NIES-4468</strain>
    </source>
</reference>
<evidence type="ECO:0000256" key="6">
    <source>
        <dbReference type="PROSITE-ProRule" id="PRU10141"/>
    </source>
</evidence>
<dbReference type="SUPFAM" id="SSF56112">
    <property type="entry name" value="Protein kinase-like (PK-like)"/>
    <property type="match status" value="1"/>
</dbReference>
<dbReference type="InterPro" id="IPR017441">
    <property type="entry name" value="Protein_kinase_ATP_BS"/>
</dbReference>
<dbReference type="PROSITE" id="PS50011">
    <property type="entry name" value="PROTEIN_KINASE_DOM"/>
    <property type="match status" value="1"/>
</dbReference>
<evidence type="ECO:0000256" key="3">
    <source>
        <dbReference type="ARBA" id="ARBA00022741"/>
    </source>
</evidence>
<dbReference type="SMART" id="SM00220">
    <property type="entry name" value="S_TKc"/>
    <property type="match status" value="1"/>
</dbReference>
<accession>A0ABQ5SDT2</accession>
<dbReference type="Proteomes" id="UP001165090">
    <property type="component" value="Unassembled WGS sequence"/>
</dbReference>
<proteinExistence type="predicted"/>
<feature type="region of interest" description="Disordered" evidence="8">
    <location>
        <begin position="120"/>
        <end position="139"/>
    </location>
</feature>
<dbReference type="InterPro" id="IPR011009">
    <property type="entry name" value="Kinase-like_dom_sf"/>
</dbReference>
<sequence length="546" mass="58753">MHIKADCATSDLVILEQIEAANRLRSMLVAQVENDAIILDRTELERDAWAAHAKSLAEKLVQARKRIARLERALAEASGQPLLAASSLCNTDDREADADEDARQVTELLYLQISQASPDLQAATGPSAQSAPASQAQRRAESAALYPASLISATAEMQAAKTASQDAVESSASSGAAAGQGDPAWATGGAGPGPGSVTFNPTPNQQRVLEALVQRGRAMGWLIQPGELAMGSVLGEGEFGITYLGMWRHAAVAVKVMRLRHSAELTTFLREVESMSYIRHPNVVPFLGACLSGPDKLMLVSEYMTGGTLCDWLHPGGLPAPGTQSGGLTRPVKPLLERLKMAHQVAVGMCALEACRPPVLHRDLKPANVYLDQRGLPRVGDFGLSRRLLEQARASLTGETGTYLYMAPEVMRHEIYDTKADVWSWGVLLSECITCAMPYSNMYMTPVQVALAVSAEELAPTAPPNVHEEVQVVLRLACQFDPEMRPDFASLADMLGGAIKHIEAQEVAKPTLMASIQSGLVGLWSGGWGKNSSFSRAQQQQRQQQQ</sequence>
<dbReference type="PROSITE" id="PS00108">
    <property type="entry name" value="PROTEIN_KINASE_ST"/>
    <property type="match status" value="1"/>
</dbReference>
<feature type="compositionally biased region" description="Low complexity" evidence="8">
    <location>
        <begin position="171"/>
        <end position="187"/>
    </location>
</feature>
<evidence type="ECO:0000256" key="7">
    <source>
        <dbReference type="SAM" id="Coils"/>
    </source>
</evidence>
<gene>
    <name evidence="10" type="ORF">VaNZ11_012413</name>
</gene>
<dbReference type="InterPro" id="IPR051681">
    <property type="entry name" value="Ser/Thr_Kinases-Pseudokinases"/>
</dbReference>
<evidence type="ECO:0000256" key="2">
    <source>
        <dbReference type="ARBA" id="ARBA00022679"/>
    </source>
</evidence>
<feature type="compositionally biased region" description="Low complexity" evidence="8">
    <location>
        <begin position="121"/>
        <end position="137"/>
    </location>
</feature>